<dbReference type="Proteomes" id="UP000288805">
    <property type="component" value="Unassembled WGS sequence"/>
</dbReference>
<gene>
    <name evidence="7" type="primary">VvCHDh000672_6</name>
    <name evidence="7" type="ORF">CK203_092872</name>
</gene>
<keyword evidence="4" id="KW-0804">Transcription</keyword>
<evidence type="ECO:0000313" key="7">
    <source>
        <dbReference type="EMBL" id="RVW42020.1"/>
    </source>
</evidence>
<evidence type="ECO:0000256" key="1">
    <source>
        <dbReference type="ARBA" id="ARBA00004123"/>
    </source>
</evidence>
<dbReference type="GO" id="GO:0005634">
    <property type="term" value="C:nucleus"/>
    <property type="evidence" value="ECO:0007669"/>
    <property type="project" value="UniProtKB-SubCell"/>
</dbReference>
<proteinExistence type="predicted"/>
<dbReference type="InterPro" id="IPR015300">
    <property type="entry name" value="DNA-bd_pseudobarrel_sf"/>
</dbReference>
<protein>
    <submittedName>
        <fullName evidence="7">B3 domain-containing protein</fullName>
    </submittedName>
</protein>
<dbReference type="EMBL" id="QGNW01001420">
    <property type="protein sequence ID" value="RVW42020.1"/>
    <property type="molecule type" value="Genomic_DNA"/>
</dbReference>
<evidence type="ECO:0000313" key="8">
    <source>
        <dbReference type="Proteomes" id="UP000288805"/>
    </source>
</evidence>
<evidence type="ECO:0000256" key="3">
    <source>
        <dbReference type="ARBA" id="ARBA00023125"/>
    </source>
</evidence>
<dbReference type="GO" id="GO:0003677">
    <property type="term" value="F:DNA binding"/>
    <property type="evidence" value="ECO:0007669"/>
    <property type="project" value="UniProtKB-KW"/>
</dbReference>
<dbReference type="PANTHER" id="PTHR31541:SF25">
    <property type="entry name" value="GAMMA-GLIADIN B"/>
    <property type="match status" value="1"/>
</dbReference>
<name>A0A438E325_VITVI</name>
<evidence type="ECO:0000256" key="2">
    <source>
        <dbReference type="ARBA" id="ARBA00023015"/>
    </source>
</evidence>
<accession>A0A438E325</accession>
<dbReference type="SUPFAM" id="SSF101936">
    <property type="entry name" value="DNA-binding pseudobarrel domain"/>
    <property type="match status" value="1"/>
</dbReference>
<keyword evidence="5" id="KW-0539">Nucleus</keyword>
<organism evidence="7 8">
    <name type="scientific">Vitis vinifera</name>
    <name type="common">Grape</name>
    <dbReference type="NCBI Taxonomy" id="29760"/>
    <lineage>
        <taxon>Eukaryota</taxon>
        <taxon>Viridiplantae</taxon>
        <taxon>Streptophyta</taxon>
        <taxon>Embryophyta</taxon>
        <taxon>Tracheophyta</taxon>
        <taxon>Spermatophyta</taxon>
        <taxon>Magnoliopsida</taxon>
        <taxon>eudicotyledons</taxon>
        <taxon>Gunneridae</taxon>
        <taxon>Pentapetalae</taxon>
        <taxon>rosids</taxon>
        <taxon>Vitales</taxon>
        <taxon>Vitaceae</taxon>
        <taxon>Viteae</taxon>
        <taxon>Vitis</taxon>
    </lineage>
</organism>
<evidence type="ECO:0000256" key="5">
    <source>
        <dbReference type="ARBA" id="ARBA00023242"/>
    </source>
</evidence>
<comment type="caution">
    <text evidence="7">The sequence shown here is derived from an EMBL/GenBank/DDBJ whole genome shotgun (WGS) entry which is preliminary data.</text>
</comment>
<feature type="region of interest" description="Disordered" evidence="6">
    <location>
        <begin position="217"/>
        <end position="255"/>
    </location>
</feature>
<dbReference type="InterPro" id="IPR005508">
    <property type="entry name" value="At2g31720-like"/>
</dbReference>
<dbReference type="AlphaFoldDB" id="A0A438E325"/>
<dbReference type="Gene3D" id="2.40.330.10">
    <property type="entry name" value="DNA-binding pseudobarrel domain"/>
    <property type="match status" value="1"/>
</dbReference>
<evidence type="ECO:0000256" key="4">
    <source>
        <dbReference type="ARBA" id="ARBA00023163"/>
    </source>
</evidence>
<evidence type="ECO:0000256" key="6">
    <source>
        <dbReference type="SAM" id="MobiDB-lite"/>
    </source>
</evidence>
<comment type="subcellular location">
    <subcellularLocation>
        <location evidence="1">Nucleus</location>
    </subcellularLocation>
</comment>
<keyword evidence="3" id="KW-0238">DNA-binding</keyword>
<dbReference type="PANTHER" id="PTHR31541">
    <property type="entry name" value="B3 DOMAIN PLANT PROTEIN-RELATED"/>
    <property type="match status" value="1"/>
</dbReference>
<reference evidence="7 8" key="1">
    <citation type="journal article" date="2018" name="PLoS Genet.">
        <title>Population sequencing reveals clonal diversity and ancestral inbreeding in the grapevine cultivar Chardonnay.</title>
        <authorList>
            <person name="Roach M.J."/>
            <person name="Johnson D.L."/>
            <person name="Bohlmann J."/>
            <person name="van Vuuren H.J."/>
            <person name="Jones S.J."/>
            <person name="Pretorius I.S."/>
            <person name="Schmidt S.A."/>
            <person name="Borneman A.R."/>
        </authorList>
    </citation>
    <scope>NUCLEOTIDE SEQUENCE [LARGE SCALE GENOMIC DNA]</scope>
    <source>
        <strain evidence="8">cv. Chardonnay</strain>
        <tissue evidence="7">Leaf</tissue>
    </source>
</reference>
<sequence length="255" mass="29201">MVKLEDMEDVMTKKDHWEKFDALVEVAFVAGQQEEDEEREKKMREEMEKAVSFLSLAAKKHCKTVPRPYQQPNMEPPPEMPERFRRKIMEMGGENVAFVIEKMLFETDVSAGHNRLSMPMCQIRQDFVTKEERRRLDSTDANINGVEVILVEPSLEDDEVMLKKWKMKRNSILYVLIKNWNSVVKRNGLGAGDVVRVWSFRVGSKLGFALVRVGDEEHEGKKGKSTGKKKKDGVSGSGSKGKEVEDNGGNETWIH</sequence>
<keyword evidence="2" id="KW-0805">Transcription regulation</keyword>
<dbReference type="Pfam" id="PF03754">
    <property type="entry name" value="At2g31720-like"/>
    <property type="match status" value="1"/>
</dbReference>